<evidence type="ECO:0000256" key="7">
    <source>
        <dbReference type="ARBA" id="ARBA00022840"/>
    </source>
</evidence>
<evidence type="ECO:0000256" key="1">
    <source>
        <dbReference type="ARBA" id="ARBA00000085"/>
    </source>
</evidence>
<keyword evidence="7" id="KW-0067">ATP-binding</keyword>
<dbReference type="InterPro" id="IPR005467">
    <property type="entry name" value="His_kinase_dom"/>
</dbReference>
<keyword evidence="6 12" id="KW-0418">Kinase</keyword>
<evidence type="ECO:0000256" key="9">
    <source>
        <dbReference type="SAM" id="Coils"/>
    </source>
</evidence>
<feature type="transmembrane region" description="Helical" evidence="10">
    <location>
        <begin position="124"/>
        <end position="144"/>
    </location>
</feature>
<feature type="transmembrane region" description="Helical" evidence="10">
    <location>
        <begin position="97"/>
        <end position="117"/>
    </location>
</feature>
<evidence type="ECO:0000313" key="12">
    <source>
        <dbReference type="EMBL" id="WLS44628.1"/>
    </source>
</evidence>
<dbReference type="EC" id="2.7.13.3" evidence="2"/>
<dbReference type="Pfam" id="PF07730">
    <property type="entry name" value="HisKA_3"/>
    <property type="match status" value="1"/>
</dbReference>
<dbReference type="InterPro" id="IPR050482">
    <property type="entry name" value="Sensor_HK_TwoCompSys"/>
</dbReference>
<feature type="coiled-coil region" evidence="9">
    <location>
        <begin position="155"/>
        <end position="182"/>
    </location>
</feature>
<keyword evidence="5" id="KW-0547">Nucleotide-binding</keyword>
<evidence type="ECO:0000256" key="4">
    <source>
        <dbReference type="ARBA" id="ARBA00022679"/>
    </source>
</evidence>
<keyword evidence="4" id="KW-0808">Transferase</keyword>
<dbReference type="SMART" id="SM00387">
    <property type="entry name" value="HATPase_c"/>
    <property type="match status" value="1"/>
</dbReference>
<dbReference type="InterPro" id="IPR036890">
    <property type="entry name" value="HATPase_C_sf"/>
</dbReference>
<dbReference type="InterPro" id="IPR011712">
    <property type="entry name" value="Sig_transdc_His_kin_sub3_dim/P"/>
</dbReference>
<comment type="catalytic activity">
    <reaction evidence="1">
        <text>ATP + protein L-histidine = ADP + protein N-phospho-L-histidine.</text>
        <dbReference type="EC" id="2.7.13.3"/>
    </reaction>
</comment>
<dbReference type="RefSeq" id="WP_306271843.1">
    <property type="nucleotide sequence ID" value="NZ_CP130472.1"/>
</dbReference>
<evidence type="ECO:0000256" key="2">
    <source>
        <dbReference type="ARBA" id="ARBA00012438"/>
    </source>
</evidence>
<keyword evidence="13" id="KW-1185">Reference proteome</keyword>
<keyword evidence="10" id="KW-1133">Transmembrane helix</keyword>
<dbReference type="GO" id="GO:0000155">
    <property type="term" value="F:phosphorelay sensor kinase activity"/>
    <property type="evidence" value="ECO:0007669"/>
    <property type="project" value="InterPro"/>
</dbReference>
<evidence type="ECO:0000256" key="6">
    <source>
        <dbReference type="ARBA" id="ARBA00022777"/>
    </source>
</evidence>
<evidence type="ECO:0000256" key="3">
    <source>
        <dbReference type="ARBA" id="ARBA00022553"/>
    </source>
</evidence>
<gene>
    <name evidence="12" type="ORF">Q3V37_25070</name>
</gene>
<name>A0AAJ6HTC4_9ACTN</name>
<evidence type="ECO:0000259" key="11">
    <source>
        <dbReference type="PROSITE" id="PS50109"/>
    </source>
</evidence>
<accession>A0AAJ6HTC4</accession>
<dbReference type="Proteomes" id="UP001235874">
    <property type="component" value="Chromosome"/>
</dbReference>
<protein>
    <recommendedName>
        <fullName evidence="2">histidine kinase</fullName>
        <ecNumber evidence="2">2.7.13.3</ecNumber>
    </recommendedName>
</protein>
<dbReference type="Gene3D" id="1.20.5.1930">
    <property type="match status" value="1"/>
</dbReference>
<keyword evidence="10" id="KW-0472">Membrane</keyword>
<organism evidence="12 13">
    <name type="scientific">Micromonospora profundi</name>
    <dbReference type="NCBI Taxonomy" id="1420889"/>
    <lineage>
        <taxon>Bacteria</taxon>
        <taxon>Bacillati</taxon>
        <taxon>Actinomycetota</taxon>
        <taxon>Actinomycetes</taxon>
        <taxon>Micromonosporales</taxon>
        <taxon>Micromonosporaceae</taxon>
        <taxon>Micromonospora</taxon>
    </lineage>
</organism>
<sequence length="382" mass="38806">MPATPPTRTEWLLAVAILGLITAAVVTDDASAAHAVIACGFGVGLAALLLVARRWPVPALLATAAGILGYYALDLPPVGVAAPAAAILYVVAERGRVVPAAVVGGSLLAVSVAARLVEGDDTSVVIGAGLGSEAALMLAVIALGDAVRNRRSLRAALARQAAAAAEERRREAAREVEAERIRIAREVHDTLGHTMSVITLQSAVAREALTDAEPEQVDTALAAIQSVSGSAMAELRATLGTLRREPGPRAPAPGFAQLGTLVDGVRRGGLPVELRVDGPVDALPTVVGSTVYRIVQEALTNVVRHAQATRVTVTIRATPARLSVEIIDDGRGSATGAAGEPGEGLRGMSERVALLGGTLDAADVAGGGFRVSVRLPLAGAAA</sequence>
<keyword evidence="8" id="KW-0902">Two-component regulatory system</keyword>
<evidence type="ECO:0000256" key="10">
    <source>
        <dbReference type="SAM" id="Phobius"/>
    </source>
</evidence>
<reference evidence="12 13" key="1">
    <citation type="submission" date="2023-07" db="EMBL/GenBank/DDBJ databases">
        <title>Micromonospora profundi TRM 95458 converts glycerol to a new osmotic compound.</title>
        <authorList>
            <person name="Lu D."/>
        </authorList>
    </citation>
    <scope>NUCLEOTIDE SEQUENCE [LARGE SCALE GENOMIC DNA]</scope>
    <source>
        <strain evidence="12 13">TRM95458</strain>
    </source>
</reference>
<keyword evidence="10" id="KW-0812">Transmembrane</keyword>
<dbReference type="KEGG" id="mprn:Q3V37_25070"/>
<dbReference type="PANTHER" id="PTHR24421:SF10">
    <property type="entry name" value="NITRATE_NITRITE SENSOR PROTEIN NARQ"/>
    <property type="match status" value="1"/>
</dbReference>
<evidence type="ECO:0000256" key="5">
    <source>
        <dbReference type="ARBA" id="ARBA00022741"/>
    </source>
</evidence>
<dbReference type="GO" id="GO:0016020">
    <property type="term" value="C:membrane"/>
    <property type="evidence" value="ECO:0007669"/>
    <property type="project" value="InterPro"/>
</dbReference>
<dbReference type="CDD" id="cd16917">
    <property type="entry name" value="HATPase_UhpB-NarQ-NarX-like"/>
    <property type="match status" value="1"/>
</dbReference>
<feature type="domain" description="Histidine kinase" evidence="11">
    <location>
        <begin position="291"/>
        <end position="379"/>
    </location>
</feature>
<feature type="transmembrane region" description="Helical" evidence="10">
    <location>
        <begin position="33"/>
        <end position="52"/>
    </location>
</feature>
<evidence type="ECO:0000313" key="13">
    <source>
        <dbReference type="Proteomes" id="UP001235874"/>
    </source>
</evidence>
<dbReference type="InterPro" id="IPR003594">
    <property type="entry name" value="HATPase_dom"/>
</dbReference>
<dbReference type="EMBL" id="CP130472">
    <property type="protein sequence ID" value="WLS44628.1"/>
    <property type="molecule type" value="Genomic_DNA"/>
</dbReference>
<proteinExistence type="predicted"/>
<dbReference type="SUPFAM" id="SSF55874">
    <property type="entry name" value="ATPase domain of HSP90 chaperone/DNA topoisomerase II/histidine kinase"/>
    <property type="match status" value="1"/>
</dbReference>
<feature type="transmembrane region" description="Helical" evidence="10">
    <location>
        <begin position="59"/>
        <end position="91"/>
    </location>
</feature>
<keyword evidence="9" id="KW-0175">Coiled coil</keyword>
<keyword evidence="3" id="KW-0597">Phosphoprotein</keyword>
<dbReference type="PROSITE" id="PS50109">
    <property type="entry name" value="HIS_KIN"/>
    <property type="match status" value="1"/>
</dbReference>
<dbReference type="AlphaFoldDB" id="A0AAJ6HTC4"/>
<dbReference type="GO" id="GO:0046983">
    <property type="term" value="F:protein dimerization activity"/>
    <property type="evidence" value="ECO:0007669"/>
    <property type="project" value="InterPro"/>
</dbReference>
<dbReference type="Gene3D" id="3.30.565.10">
    <property type="entry name" value="Histidine kinase-like ATPase, C-terminal domain"/>
    <property type="match status" value="1"/>
</dbReference>
<evidence type="ECO:0000256" key="8">
    <source>
        <dbReference type="ARBA" id="ARBA00023012"/>
    </source>
</evidence>
<dbReference type="PANTHER" id="PTHR24421">
    <property type="entry name" value="NITRATE/NITRITE SENSOR PROTEIN NARX-RELATED"/>
    <property type="match status" value="1"/>
</dbReference>
<dbReference type="Pfam" id="PF02518">
    <property type="entry name" value="HATPase_c"/>
    <property type="match status" value="1"/>
</dbReference>
<dbReference type="GO" id="GO:0005524">
    <property type="term" value="F:ATP binding"/>
    <property type="evidence" value="ECO:0007669"/>
    <property type="project" value="UniProtKB-KW"/>
</dbReference>